<dbReference type="InterPro" id="IPR016152">
    <property type="entry name" value="PTrfase/Anion_transptr"/>
</dbReference>
<dbReference type="Pfam" id="PF08279">
    <property type="entry name" value="HTH_11"/>
    <property type="match status" value="1"/>
</dbReference>
<feature type="domain" description="PTS EIIA type-2" evidence="6">
    <location>
        <begin position="511"/>
        <end position="655"/>
    </location>
</feature>
<dbReference type="SUPFAM" id="SSF63520">
    <property type="entry name" value="PTS-regulatory domain, PRD"/>
    <property type="match status" value="2"/>
</dbReference>
<dbReference type="InterPro" id="IPR007737">
    <property type="entry name" value="Mga_HTH"/>
</dbReference>
<evidence type="ECO:0000256" key="4">
    <source>
        <dbReference type="ARBA" id="ARBA00023159"/>
    </source>
</evidence>
<evidence type="ECO:0000313" key="10">
    <source>
        <dbReference type="Proteomes" id="UP001549037"/>
    </source>
</evidence>
<feature type="domain" description="PTS EIIB type-2" evidence="7">
    <location>
        <begin position="404"/>
        <end position="496"/>
    </location>
</feature>
<dbReference type="Gene3D" id="3.40.50.2300">
    <property type="match status" value="1"/>
</dbReference>
<dbReference type="Gene3D" id="1.10.10.10">
    <property type="entry name" value="Winged helix-like DNA-binding domain superfamily/Winged helix DNA-binding domain"/>
    <property type="match status" value="2"/>
</dbReference>
<dbReference type="Pfam" id="PF05043">
    <property type="entry name" value="Mga"/>
    <property type="match status" value="1"/>
</dbReference>
<dbReference type="PROSITE" id="PS51099">
    <property type="entry name" value="PTS_EIIB_TYPE_2"/>
    <property type="match status" value="1"/>
</dbReference>
<proteinExistence type="predicted"/>
<dbReference type="SUPFAM" id="SSF52794">
    <property type="entry name" value="PTS system IIB component-like"/>
    <property type="match status" value="1"/>
</dbReference>
<feature type="domain" description="PRD" evidence="8">
    <location>
        <begin position="185"/>
        <end position="290"/>
    </location>
</feature>
<comment type="caution">
    <text evidence="9">The sequence shown here is derived from an EMBL/GenBank/DDBJ whole genome shotgun (WGS) entry which is preliminary data.</text>
</comment>
<dbReference type="SUPFAM" id="SSF55804">
    <property type="entry name" value="Phoshotransferase/anion transport protein"/>
    <property type="match status" value="1"/>
</dbReference>
<dbReference type="PROSITE" id="PS51094">
    <property type="entry name" value="PTS_EIIA_TYPE_2"/>
    <property type="match status" value="1"/>
</dbReference>
<dbReference type="InterPro" id="IPR002178">
    <property type="entry name" value="PTS_EIIA_type-2_dom"/>
</dbReference>
<dbReference type="PANTHER" id="PTHR30185:SF18">
    <property type="entry name" value="TRANSCRIPTIONAL REGULATOR MTLR"/>
    <property type="match status" value="1"/>
</dbReference>
<name>A0ABV2JGT7_9STRE</name>
<dbReference type="CDD" id="cd05568">
    <property type="entry name" value="PTS_IIB_bgl_like"/>
    <property type="match status" value="1"/>
</dbReference>
<dbReference type="Pfam" id="PF00874">
    <property type="entry name" value="PRD"/>
    <property type="match status" value="2"/>
</dbReference>
<dbReference type="InterPro" id="IPR050661">
    <property type="entry name" value="BglG_antiterminators"/>
</dbReference>
<dbReference type="Gene3D" id="3.40.930.10">
    <property type="entry name" value="Mannitol-specific EII, Chain A"/>
    <property type="match status" value="1"/>
</dbReference>
<dbReference type="PANTHER" id="PTHR30185">
    <property type="entry name" value="CRYPTIC BETA-GLUCOSIDE BGL OPERON ANTITERMINATOR"/>
    <property type="match status" value="1"/>
</dbReference>
<reference evidence="9 10" key="1">
    <citation type="submission" date="2024-06" db="EMBL/GenBank/DDBJ databases">
        <title>Genomic Encyclopedia of Type Strains, Phase IV (KMG-IV): sequencing the most valuable type-strain genomes for metagenomic binning, comparative biology and taxonomic classification.</title>
        <authorList>
            <person name="Goeker M."/>
        </authorList>
    </citation>
    <scope>NUCLEOTIDE SEQUENCE [LARGE SCALE GENOMIC DNA]</scope>
    <source>
        <strain evidence="9 10">DSM 28302</strain>
    </source>
</reference>
<keyword evidence="10" id="KW-1185">Reference proteome</keyword>
<dbReference type="RefSeq" id="WP_354369711.1">
    <property type="nucleotide sequence ID" value="NZ_JBEPLN010000035.1"/>
</dbReference>
<dbReference type="InterPro" id="IPR036388">
    <property type="entry name" value="WH-like_DNA-bd_sf"/>
</dbReference>
<dbReference type="PROSITE" id="PS51372">
    <property type="entry name" value="PRD_2"/>
    <property type="match status" value="2"/>
</dbReference>
<dbReference type="InterPro" id="IPR036095">
    <property type="entry name" value="PTS_EIIB-like_sf"/>
</dbReference>
<dbReference type="EMBL" id="JBEPLN010000035">
    <property type="protein sequence ID" value="MET3634988.1"/>
    <property type="molecule type" value="Genomic_DNA"/>
</dbReference>
<feature type="domain" description="PRD" evidence="8">
    <location>
        <begin position="294"/>
        <end position="401"/>
    </location>
</feature>
<keyword evidence="3" id="KW-0805">Transcription regulation</keyword>
<keyword evidence="5" id="KW-0804">Transcription</keyword>
<dbReference type="InterPro" id="IPR013196">
    <property type="entry name" value="HTH_11"/>
</dbReference>
<dbReference type="InterPro" id="IPR011608">
    <property type="entry name" value="PRD"/>
</dbReference>
<evidence type="ECO:0000256" key="5">
    <source>
        <dbReference type="ARBA" id="ARBA00023163"/>
    </source>
</evidence>
<protein>
    <submittedName>
        <fullName evidence="9">Lichenan operon transcriptional antiterminator</fullName>
    </submittedName>
</protein>
<dbReference type="Proteomes" id="UP001549037">
    <property type="component" value="Unassembled WGS sequence"/>
</dbReference>
<dbReference type="Pfam" id="PF00359">
    <property type="entry name" value="PTS_EIIA_2"/>
    <property type="match status" value="1"/>
</dbReference>
<evidence type="ECO:0000256" key="2">
    <source>
        <dbReference type="ARBA" id="ARBA00022737"/>
    </source>
</evidence>
<dbReference type="Gene3D" id="1.10.1790.10">
    <property type="entry name" value="PRD domain"/>
    <property type="match status" value="2"/>
</dbReference>
<sequence>MLSQKEKSIAQYLFQHRNQFVTSKELAEQVNCSDRTVRTYLKSLSESFKTLEGVSLFSKQGYGYQLQVSDEEEFFNLVGEDLVKVGQKNTDITDRHYYIINKLIFEQKDILFDDLADQLFVSRSTLSSDMKKIRRILSDYHLNINSRANRGIFVEGAEHHKRRFIMDYFFSGHFMKNFQNYISEEILNLPISFEELTIVVLDECRNGKLSLSDFVIQNLVVHIALALKRVMDGFQMTPIYLDQEKFAHELVIAKHIVHRLERMTGIIFPKEEADYIALHLISKGKYSTKERYLDIEQSLRSDLMLALERCDEHYGLAFSRDFTLIEGLLTHMEVLVERLKNKIQLKNPLLEEVRSLYQEPFELTKELVNQIVFFKDYHLSDDELAYIALHLMAALERYKEDKKVNVLVICATGYGSAQMLKHRLLNELSRQVHVVDVVGYYDINDDLLTGVDLIVSSIDLSTLVFSVPVVTVSVFLKSEDVLAIKQVLSSLSGSTSRPIVSKTNQLASIFDQYFSPNYFQVFEKTDKAGVLNALVDCFNEQEEVSYKYHLLDLIIQREKMSSVVFDQDIAVPHPLKAFDKQHKIGVAVVKNGLDWDEQFHHIKLVFLVSPSVHDNDGLSDLTQLLVRLTERSDIKEKMIHSQSYEEFKQLFLSII</sequence>
<keyword evidence="1" id="KW-0808">Transferase</keyword>
<gene>
    <name evidence="9" type="ORF">ABID28_001650</name>
</gene>
<keyword evidence="2" id="KW-0677">Repeat</keyword>
<dbReference type="InterPro" id="IPR013011">
    <property type="entry name" value="PTS_EIIB_2"/>
</dbReference>
<dbReference type="InterPro" id="IPR036634">
    <property type="entry name" value="PRD_sf"/>
</dbReference>
<evidence type="ECO:0000259" key="8">
    <source>
        <dbReference type="PROSITE" id="PS51372"/>
    </source>
</evidence>
<keyword evidence="4" id="KW-0010">Activator</keyword>
<evidence type="ECO:0000256" key="1">
    <source>
        <dbReference type="ARBA" id="ARBA00022679"/>
    </source>
</evidence>
<evidence type="ECO:0000259" key="6">
    <source>
        <dbReference type="PROSITE" id="PS51094"/>
    </source>
</evidence>
<organism evidence="9 10">
    <name type="scientific">Streptococcus porcorum</name>
    <dbReference type="NCBI Taxonomy" id="701526"/>
    <lineage>
        <taxon>Bacteria</taxon>
        <taxon>Bacillati</taxon>
        <taxon>Bacillota</taxon>
        <taxon>Bacilli</taxon>
        <taxon>Lactobacillales</taxon>
        <taxon>Streptococcaceae</taxon>
        <taxon>Streptococcus</taxon>
    </lineage>
</organism>
<evidence type="ECO:0000313" key="9">
    <source>
        <dbReference type="EMBL" id="MET3634988.1"/>
    </source>
</evidence>
<evidence type="ECO:0000259" key="7">
    <source>
        <dbReference type="PROSITE" id="PS51099"/>
    </source>
</evidence>
<accession>A0ABV2JGT7</accession>
<evidence type="ECO:0000256" key="3">
    <source>
        <dbReference type="ARBA" id="ARBA00023015"/>
    </source>
</evidence>